<evidence type="ECO:0000313" key="3">
    <source>
        <dbReference type="Proteomes" id="UP000377595"/>
    </source>
</evidence>
<evidence type="ECO:0000256" key="1">
    <source>
        <dbReference type="SAM" id="MobiDB-lite"/>
    </source>
</evidence>
<proteinExistence type="predicted"/>
<reference evidence="2 3" key="1">
    <citation type="submission" date="2019-10" db="EMBL/GenBank/DDBJ databases">
        <title>Whole genome shotgun sequence of Acrocarpospora pleiomorpha NBRC 16267.</title>
        <authorList>
            <person name="Ichikawa N."/>
            <person name="Kimura A."/>
            <person name="Kitahashi Y."/>
            <person name="Komaki H."/>
            <person name="Oguchi A."/>
        </authorList>
    </citation>
    <scope>NUCLEOTIDE SEQUENCE [LARGE SCALE GENOMIC DNA]</scope>
    <source>
        <strain evidence="2 3">NBRC 16267</strain>
    </source>
</reference>
<comment type="caution">
    <text evidence="2">The sequence shown here is derived from an EMBL/GenBank/DDBJ whole genome shotgun (WGS) entry which is preliminary data.</text>
</comment>
<keyword evidence="3" id="KW-1185">Reference proteome</keyword>
<dbReference type="AlphaFoldDB" id="A0A5M3XZA8"/>
<name>A0A5M3XZA8_9ACTN</name>
<dbReference type="Proteomes" id="UP000377595">
    <property type="component" value="Unassembled WGS sequence"/>
</dbReference>
<evidence type="ECO:0000313" key="2">
    <source>
        <dbReference type="EMBL" id="GES26457.1"/>
    </source>
</evidence>
<dbReference type="EMBL" id="BLAF01000087">
    <property type="protein sequence ID" value="GES26457.1"/>
    <property type="molecule type" value="Genomic_DNA"/>
</dbReference>
<gene>
    <name evidence="2" type="ORF">Aple_093560</name>
</gene>
<organism evidence="2 3">
    <name type="scientific">Acrocarpospora pleiomorpha</name>
    <dbReference type="NCBI Taxonomy" id="90975"/>
    <lineage>
        <taxon>Bacteria</taxon>
        <taxon>Bacillati</taxon>
        <taxon>Actinomycetota</taxon>
        <taxon>Actinomycetes</taxon>
        <taxon>Streptosporangiales</taxon>
        <taxon>Streptosporangiaceae</taxon>
        <taxon>Acrocarpospora</taxon>
    </lineage>
</organism>
<accession>A0A5M3XZA8</accession>
<protein>
    <submittedName>
        <fullName evidence="2">Uncharacterized protein</fullName>
    </submittedName>
</protein>
<feature type="region of interest" description="Disordered" evidence="1">
    <location>
        <begin position="1"/>
        <end position="43"/>
    </location>
</feature>
<sequence>MRNSASRSGRTPDRRKVHRPQPGKTAGVRVDSRPQHPKGQMYGREHGILGAVDTFAAQGLHALADPDYEDAPRAGWDDPVPWLSYGCHARGGTAEDLVELLDSRVVVVAQDAHGAAGGQGWRSLGKCRSNPMQAVEGAVRAEGGQSSWVTVEPR</sequence>